<name>A0ABM3M5N7_BICAN</name>
<keyword evidence="6 10" id="KW-0238">DNA-binding</keyword>
<feature type="DNA-binding region" description="Fork-head" evidence="10">
    <location>
        <begin position="253"/>
        <end position="347"/>
    </location>
</feature>
<keyword evidence="7" id="KW-0804">Transcription</keyword>
<dbReference type="InterPro" id="IPR036388">
    <property type="entry name" value="WH-like_DNA-bd_sf"/>
</dbReference>
<feature type="region of interest" description="Disordered" evidence="11">
    <location>
        <begin position="204"/>
        <end position="253"/>
    </location>
</feature>
<dbReference type="Pfam" id="PF00250">
    <property type="entry name" value="Forkhead"/>
    <property type="match status" value="1"/>
</dbReference>
<dbReference type="RefSeq" id="XP_052746793.1">
    <property type="nucleotide sequence ID" value="XM_052890833.1"/>
</dbReference>
<dbReference type="PROSITE" id="PS00657">
    <property type="entry name" value="FORK_HEAD_1"/>
    <property type="match status" value="1"/>
</dbReference>
<evidence type="ECO:0000256" key="1">
    <source>
        <dbReference type="ARBA" id="ARBA00022499"/>
    </source>
</evidence>
<dbReference type="PRINTS" id="PR00053">
    <property type="entry name" value="FORKHEAD"/>
</dbReference>
<dbReference type="SUPFAM" id="SSF46785">
    <property type="entry name" value="Winged helix' DNA-binding domain"/>
    <property type="match status" value="1"/>
</dbReference>
<dbReference type="InterPro" id="IPR018122">
    <property type="entry name" value="TF_fork_head_CS_1"/>
</dbReference>
<dbReference type="PROSITE" id="PS50039">
    <property type="entry name" value="FORK_HEAD_3"/>
    <property type="match status" value="1"/>
</dbReference>
<evidence type="ECO:0000256" key="8">
    <source>
        <dbReference type="ARBA" id="ARBA00023242"/>
    </source>
</evidence>
<dbReference type="CDD" id="cd20028">
    <property type="entry name" value="FH_FOXL2"/>
    <property type="match status" value="1"/>
</dbReference>
<evidence type="ECO:0000259" key="12">
    <source>
        <dbReference type="PROSITE" id="PS50039"/>
    </source>
</evidence>
<keyword evidence="2" id="KW-0597">Phosphoprotein</keyword>
<dbReference type="InterPro" id="IPR050211">
    <property type="entry name" value="FOX_domain-containing"/>
</dbReference>
<dbReference type="Gene3D" id="1.10.10.10">
    <property type="entry name" value="Winged helix-like DNA-binding domain superfamily/Winged helix DNA-binding domain"/>
    <property type="match status" value="1"/>
</dbReference>
<evidence type="ECO:0000256" key="9">
    <source>
        <dbReference type="ARBA" id="ARBA00034872"/>
    </source>
</evidence>
<sequence length="562" mass="62116">MDIGPVLCATTSQRRRFIRRSVPVAQSTDTIVARTDGAVPAYGSRSTPDEVSTLDMSELPSGLYGDPRRMQLFTQVHPPELSIHAVSTHELLKPKDEPHSMSSPGLCAVSWTHSGQSPLTSTCVGRQEKFINVVTKASARSESSVSTYLVEEAEKTAHTLRAGLRRQGAAYESRLCLQEDADTAAAQAVNIKDEDELSRVYQNLTMPPLPRNETANSKSADTKITTKSSPVSPDDSAEMNPQSTTPASPHSTKPPYSYVALITMAIQNSEEKRATLREIYDYITKEFPYYEKNKRGWQNSIRHNLSLNECFLKVRREGGGDSKGNYWIIHPQCGDMFENGNYRRRRRMKKPFRSAPYNKPLFGDGYLHAQHPHMQSLQLGPPNYFGSRSPYSPTYSRYDTPWLTQPTNGSHYVSGCSMGRSPPALSHQTNPANHFNNHQLQGQLQNQLQTMQPMAMNTYNTMNVPIDGSTSPGYVGPGGFSPGRHHDIVTSSDAAVTRFAFWSEGGSPSPTAGYSDGFSPARRHDAVSSSDARYTFWPEGGVKEESSSSVVSTGASYSKCFM</sequence>
<dbReference type="SMART" id="SM00339">
    <property type="entry name" value="FH"/>
    <property type="match status" value="1"/>
</dbReference>
<dbReference type="Proteomes" id="UP001652582">
    <property type="component" value="Chromosome Z"/>
</dbReference>
<evidence type="ECO:0000313" key="13">
    <source>
        <dbReference type="Proteomes" id="UP001652582"/>
    </source>
</evidence>
<keyword evidence="4" id="KW-0832">Ubl conjugation</keyword>
<dbReference type="InterPro" id="IPR047515">
    <property type="entry name" value="FH_FOXL2"/>
</dbReference>
<feature type="domain" description="Fork-head" evidence="12">
    <location>
        <begin position="253"/>
        <end position="347"/>
    </location>
</feature>
<evidence type="ECO:0000256" key="3">
    <source>
        <dbReference type="ARBA" id="ARBA00022782"/>
    </source>
</evidence>
<evidence type="ECO:0000313" key="14">
    <source>
        <dbReference type="RefSeq" id="XP_052746793.1"/>
    </source>
</evidence>
<protein>
    <recommendedName>
        <fullName evidence="9">Forkhead box protein L2</fullName>
    </recommendedName>
</protein>
<keyword evidence="13" id="KW-1185">Reference proteome</keyword>
<accession>A0ABM3M5N7</accession>
<dbReference type="InterPro" id="IPR001766">
    <property type="entry name" value="Fork_head_dom"/>
</dbReference>
<organism evidence="13 14">
    <name type="scientific">Bicyclus anynana</name>
    <name type="common">Squinting bush brown butterfly</name>
    <dbReference type="NCBI Taxonomy" id="110368"/>
    <lineage>
        <taxon>Eukaryota</taxon>
        <taxon>Metazoa</taxon>
        <taxon>Ecdysozoa</taxon>
        <taxon>Arthropoda</taxon>
        <taxon>Hexapoda</taxon>
        <taxon>Insecta</taxon>
        <taxon>Pterygota</taxon>
        <taxon>Neoptera</taxon>
        <taxon>Endopterygota</taxon>
        <taxon>Lepidoptera</taxon>
        <taxon>Glossata</taxon>
        <taxon>Ditrysia</taxon>
        <taxon>Papilionoidea</taxon>
        <taxon>Nymphalidae</taxon>
        <taxon>Satyrinae</taxon>
        <taxon>Satyrini</taxon>
        <taxon>Mycalesina</taxon>
        <taxon>Bicyclus</taxon>
    </lineage>
</organism>
<keyword evidence="1" id="KW-1017">Isopeptide bond</keyword>
<keyword evidence="8 10" id="KW-0539">Nucleus</keyword>
<dbReference type="InterPro" id="IPR036390">
    <property type="entry name" value="WH_DNA-bd_sf"/>
</dbReference>
<proteinExistence type="predicted"/>
<evidence type="ECO:0000256" key="7">
    <source>
        <dbReference type="ARBA" id="ARBA00023163"/>
    </source>
</evidence>
<feature type="compositionally biased region" description="Polar residues" evidence="11">
    <location>
        <begin position="213"/>
        <end position="231"/>
    </location>
</feature>
<reference evidence="14" key="1">
    <citation type="submission" date="2025-08" db="UniProtKB">
        <authorList>
            <consortium name="RefSeq"/>
        </authorList>
    </citation>
    <scope>IDENTIFICATION</scope>
</reference>
<evidence type="ECO:0000256" key="2">
    <source>
        <dbReference type="ARBA" id="ARBA00022553"/>
    </source>
</evidence>
<gene>
    <name evidence="14" type="primary">LOC112045723</name>
</gene>
<evidence type="ECO:0000256" key="6">
    <source>
        <dbReference type="ARBA" id="ARBA00023125"/>
    </source>
</evidence>
<evidence type="ECO:0000256" key="5">
    <source>
        <dbReference type="ARBA" id="ARBA00023015"/>
    </source>
</evidence>
<evidence type="ECO:0000256" key="11">
    <source>
        <dbReference type="SAM" id="MobiDB-lite"/>
    </source>
</evidence>
<dbReference type="GeneID" id="112045723"/>
<dbReference type="InterPro" id="IPR030456">
    <property type="entry name" value="TF_fork_head_CS_2"/>
</dbReference>
<evidence type="ECO:0000256" key="4">
    <source>
        <dbReference type="ARBA" id="ARBA00022843"/>
    </source>
</evidence>
<comment type="subcellular location">
    <subcellularLocation>
        <location evidence="10">Nucleus</location>
    </subcellularLocation>
</comment>
<dbReference type="PANTHER" id="PTHR11829">
    <property type="entry name" value="FORKHEAD BOX PROTEIN"/>
    <property type="match status" value="1"/>
</dbReference>
<feature type="compositionally biased region" description="Polar residues" evidence="11">
    <location>
        <begin position="239"/>
        <end position="251"/>
    </location>
</feature>
<evidence type="ECO:0000256" key="10">
    <source>
        <dbReference type="PROSITE-ProRule" id="PRU00089"/>
    </source>
</evidence>
<keyword evidence="5" id="KW-0805">Transcription regulation</keyword>
<keyword evidence="3" id="KW-0221">Differentiation</keyword>
<dbReference type="PROSITE" id="PS00658">
    <property type="entry name" value="FORK_HEAD_2"/>
    <property type="match status" value="1"/>
</dbReference>
<dbReference type="PANTHER" id="PTHR11829:SF411">
    <property type="entry name" value="FORKHEAD BOX PROTEIN L2"/>
    <property type="match status" value="1"/>
</dbReference>